<sequence>MGLAVRSRGFHSMVLLLLLLGLIVAQALVLPALAADRGNYSDGGRKLGCFPNCFVKSKPPPPAP</sequence>
<organism evidence="1 2">
    <name type="scientific">Sphagnum jensenii</name>
    <dbReference type="NCBI Taxonomy" id="128206"/>
    <lineage>
        <taxon>Eukaryota</taxon>
        <taxon>Viridiplantae</taxon>
        <taxon>Streptophyta</taxon>
        <taxon>Embryophyta</taxon>
        <taxon>Bryophyta</taxon>
        <taxon>Sphagnophytina</taxon>
        <taxon>Sphagnopsida</taxon>
        <taxon>Sphagnales</taxon>
        <taxon>Sphagnaceae</taxon>
        <taxon>Sphagnum</taxon>
    </lineage>
</organism>
<evidence type="ECO:0000313" key="1">
    <source>
        <dbReference type="EMBL" id="CAK9271111.1"/>
    </source>
</evidence>
<dbReference type="EMBL" id="OZ020098">
    <property type="protein sequence ID" value="CAK9271111.1"/>
    <property type="molecule type" value="Genomic_DNA"/>
</dbReference>
<dbReference type="Proteomes" id="UP001497444">
    <property type="component" value="Chromosome 3"/>
</dbReference>
<evidence type="ECO:0000313" key="2">
    <source>
        <dbReference type="Proteomes" id="UP001497444"/>
    </source>
</evidence>
<accession>A0ABP0WY50</accession>
<proteinExistence type="predicted"/>
<gene>
    <name evidence="1" type="ORF">CSSPJE1EN1_LOCUS16589</name>
</gene>
<protein>
    <submittedName>
        <fullName evidence="1">Uncharacterized protein</fullName>
    </submittedName>
</protein>
<reference evidence="1" key="1">
    <citation type="submission" date="2024-02" db="EMBL/GenBank/DDBJ databases">
        <authorList>
            <consortium name="ELIXIR-Norway"/>
            <consortium name="Elixir Norway"/>
        </authorList>
    </citation>
    <scope>NUCLEOTIDE SEQUENCE</scope>
</reference>
<name>A0ABP0WY50_9BRYO</name>
<keyword evidence="2" id="KW-1185">Reference proteome</keyword>